<protein>
    <submittedName>
        <fullName evidence="4">NUDIX hydrolase</fullName>
    </submittedName>
</protein>
<dbReference type="GO" id="GO:0016787">
    <property type="term" value="F:hydrolase activity"/>
    <property type="evidence" value="ECO:0007669"/>
    <property type="project" value="UniProtKB-KW"/>
</dbReference>
<dbReference type="Proteomes" id="UP000249375">
    <property type="component" value="Chromosome"/>
</dbReference>
<dbReference type="InterPro" id="IPR015797">
    <property type="entry name" value="NUDIX_hydrolase-like_dom_sf"/>
</dbReference>
<evidence type="ECO:0000256" key="2">
    <source>
        <dbReference type="RuleBase" id="RU003476"/>
    </source>
</evidence>
<dbReference type="PRINTS" id="PR00502">
    <property type="entry name" value="NUDIXFAMILY"/>
</dbReference>
<dbReference type="EMBL" id="CP033459">
    <property type="protein sequence ID" value="QFQ11911.1"/>
    <property type="molecule type" value="Genomic_DNA"/>
</dbReference>
<reference evidence="4 5" key="1">
    <citation type="submission" date="2018-11" db="EMBL/GenBank/DDBJ databases">
        <authorList>
            <person name="Na S.W."/>
            <person name="Baik M."/>
        </authorList>
    </citation>
    <scope>NUCLEOTIDE SEQUENCE [LARGE SCALE GENOMIC DNA]</scope>
    <source>
        <strain evidence="4 5">E39</strain>
    </source>
</reference>
<name>A0A5P8E4M0_9BACT</name>
<dbReference type="PANTHER" id="PTHR43736:SF4">
    <property type="entry name" value="SLR1690 PROTEIN"/>
    <property type="match status" value="1"/>
</dbReference>
<dbReference type="Gene3D" id="3.90.79.10">
    <property type="entry name" value="Nucleoside Triphosphate Pyrophosphohydrolase"/>
    <property type="match status" value="1"/>
</dbReference>
<proteinExistence type="inferred from homology"/>
<evidence type="ECO:0000259" key="3">
    <source>
        <dbReference type="PROSITE" id="PS51462"/>
    </source>
</evidence>
<sequence length="250" mass="29353">MENLRYHYKYPHPNVTTDCVIFGFDGNKLNVLLVERGLEPYKGRWAFPGGFLNMDESAEAGALRELQEETGLKGAYIRQFHTFSDPNRDPRERILSVAYYALVRLQEVKGGDDAVKAEWFSLDNVPPLAFDHDEMLQMALKEMRKQIHFEPIGFELLPKKFTIKSLQQLYEAILNVKFDRRNFYNKMIHLGLLDQVNHDDENDVKEINFKFGPLEIDASFTRKPRRDALLYTFNAKKYEEMKQKGFKLEF</sequence>
<dbReference type="PROSITE" id="PS00893">
    <property type="entry name" value="NUDIX_BOX"/>
    <property type="match status" value="1"/>
</dbReference>
<dbReference type="InterPro" id="IPR000086">
    <property type="entry name" value="NUDIX_hydrolase_dom"/>
</dbReference>
<feature type="domain" description="Nudix hydrolase" evidence="3">
    <location>
        <begin position="14"/>
        <end position="144"/>
    </location>
</feature>
<dbReference type="InterPro" id="IPR020084">
    <property type="entry name" value="NUDIX_hydrolase_CS"/>
</dbReference>
<dbReference type="KEGG" id="alq:C7Y71_002095"/>
<comment type="similarity">
    <text evidence="2">Belongs to the Nudix hydrolase family.</text>
</comment>
<dbReference type="Gene3D" id="1.10.10.10">
    <property type="entry name" value="Winged helix-like DNA-binding domain superfamily/Winged helix DNA-binding domain"/>
    <property type="match status" value="1"/>
</dbReference>
<dbReference type="PROSITE" id="PS51462">
    <property type="entry name" value="NUDIX"/>
    <property type="match status" value="1"/>
</dbReference>
<dbReference type="InterPro" id="IPR036388">
    <property type="entry name" value="WH-like_DNA-bd_sf"/>
</dbReference>
<dbReference type="CDD" id="cd18873">
    <property type="entry name" value="NUDIX_NadM_like"/>
    <property type="match status" value="1"/>
</dbReference>
<organism evidence="4 5">
    <name type="scientific">Pseudoprevotella muciniphila</name>
    <dbReference type="NCBI Taxonomy" id="2133944"/>
    <lineage>
        <taxon>Bacteria</taxon>
        <taxon>Pseudomonadati</taxon>
        <taxon>Bacteroidota</taxon>
        <taxon>Bacteroidia</taxon>
        <taxon>Bacteroidales</taxon>
        <taxon>Prevotellaceae</taxon>
        <taxon>Pseudoprevotella</taxon>
    </lineage>
</organism>
<accession>A0A5P8E4M0</accession>
<dbReference type="InterPro" id="IPR036390">
    <property type="entry name" value="WH_DNA-bd_sf"/>
</dbReference>
<dbReference type="InterPro" id="IPR020476">
    <property type="entry name" value="Nudix_hydrolase"/>
</dbReference>
<gene>
    <name evidence="4" type="ORF">C7Y71_002095</name>
</gene>
<evidence type="ECO:0000313" key="5">
    <source>
        <dbReference type="Proteomes" id="UP000249375"/>
    </source>
</evidence>
<dbReference type="OrthoDB" id="9786141at2"/>
<dbReference type="RefSeq" id="WP_111897713.1">
    <property type="nucleotide sequence ID" value="NZ_CP033459.1"/>
</dbReference>
<dbReference type="SUPFAM" id="SSF46785">
    <property type="entry name" value="Winged helix' DNA-binding domain"/>
    <property type="match status" value="1"/>
</dbReference>
<keyword evidence="1 2" id="KW-0378">Hydrolase</keyword>
<dbReference type="PANTHER" id="PTHR43736">
    <property type="entry name" value="ADP-RIBOSE PYROPHOSPHATASE"/>
    <property type="match status" value="1"/>
</dbReference>
<evidence type="ECO:0000256" key="1">
    <source>
        <dbReference type="ARBA" id="ARBA00022801"/>
    </source>
</evidence>
<dbReference type="AlphaFoldDB" id="A0A5P8E4M0"/>
<dbReference type="InterPro" id="IPR054105">
    <property type="entry name" value="WHD_NrtR"/>
</dbReference>
<dbReference type="Pfam" id="PF21906">
    <property type="entry name" value="WHD_NrtR"/>
    <property type="match status" value="1"/>
</dbReference>
<evidence type="ECO:0000313" key="4">
    <source>
        <dbReference type="EMBL" id="QFQ11911.1"/>
    </source>
</evidence>
<keyword evidence="5" id="KW-1185">Reference proteome</keyword>
<dbReference type="SUPFAM" id="SSF55811">
    <property type="entry name" value="Nudix"/>
    <property type="match status" value="1"/>
</dbReference>
<dbReference type="Pfam" id="PF00293">
    <property type="entry name" value="NUDIX"/>
    <property type="match status" value="1"/>
</dbReference>